<comment type="caution">
    <text evidence="1">The sequence shown here is derived from an EMBL/GenBank/DDBJ whole genome shotgun (WGS) entry which is preliminary data.</text>
</comment>
<keyword evidence="2" id="KW-1185">Reference proteome</keyword>
<protein>
    <submittedName>
        <fullName evidence="1">Uncharacterized protein</fullName>
    </submittedName>
</protein>
<dbReference type="EMBL" id="SDMP01000011">
    <property type="protein sequence ID" value="RYR30882.1"/>
    <property type="molecule type" value="Genomic_DNA"/>
</dbReference>
<organism evidence="1 2">
    <name type="scientific">Arachis hypogaea</name>
    <name type="common">Peanut</name>
    <dbReference type="NCBI Taxonomy" id="3818"/>
    <lineage>
        <taxon>Eukaryota</taxon>
        <taxon>Viridiplantae</taxon>
        <taxon>Streptophyta</taxon>
        <taxon>Embryophyta</taxon>
        <taxon>Tracheophyta</taxon>
        <taxon>Spermatophyta</taxon>
        <taxon>Magnoliopsida</taxon>
        <taxon>eudicotyledons</taxon>
        <taxon>Gunneridae</taxon>
        <taxon>Pentapetalae</taxon>
        <taxon>rosids</taxon>
        <taxon>fabids</taxon>
        <taxon>Fabales</taxon>
        <taxon>Fabaceae</taxon>
        <taxon>Papilionoideae</taxon>
        <taxon>50 kb inversion clade</taxon>
        <taxon>dalbergioids sensu lato</taxon>
        <taxon>Dalbergieae</taxon>
        <taxon>Pterocarpus clade</taxon>
        <taxon>Arachis</taxon>
    </lineage>
</organism>
<evidence type="ECO:0000313" key="2">
    <source>
        <dbReference type="Proteomes" id="UP000289738"/>
    </source>
</evidence>
<evidence type="ECO:0000313" key="1">
    <source>
        <dbReference type="EMBL" id="RYR30882.1"/>
    </source>
</evidence>
<accession>A0A445AWS8</accession>
<proteinExistence type="predicted"/>
<gene>
    <name evidence="1" type="ORF">Ahy_B01g055666</name>
</gene>
<dbReference type="Proteomes" id="UP000289738">
    <property type="component" value="Chromosome B01"/>
</dbReference>
<name>A0A445AWS8_ARAHY</name>
<reference evidence="1 2" key="1">
    <citation type="submission" date="2019-01" db="EMBL/GenBank/DDBJ databases">
        <title>Sequencing of cultivated peanut Arachis hypogaea provides insights into genome evolution and oil improvement.</title>
        <authorList>
            <person name="Chen X."/>
        </authorList>
    </citation>
    <scope>NUCLEOTIDE SEQUENCE [LARGE SCALE GENOMIC DNA]</scope>
    <source>
        <strain evidence="2">cv. Fuhuasheng</strain>
        <tissue evidence="1">Leaves</tissue>
    </source>
</reference>
<dbReference type="AlphaFoldDB" id="A0A445AWS8"/>
<sequence length="68" mass="6993">MAELSSFSYIDGDMHTSGEDCDSGCGDVRAVVAVTQLALEGVTRINAVGFMGAAFNILMYGSPLAAMG</sequence>